<evidence type="ECO:0000313" key="2">
    <source>
        <dbReference type="EMBL" id="RDW89767.1"/>
    </source>
</evidence>
<sequence>MLSQLFFLSVLGFLAGVQGDTSAASGVSIIPDPRYATVGHGQVMSVLWGFTEGLDSLFGATSIGSNADTTTWELVPTVLQTVSNTPIPEPGLTQTYTIGPTTEILNYHETFEGMAYTQSQACSKGGTTTLVCTVSAGGADVDTANIVTDTYTASDISYALFNVVALVTTSATETSSRLSIISTATTRSSAPTNLATSSAAVVGATASDTTRGTATTQGSTSIGTTGNVHVASSTSAGGQARITSPPKWIVYAAAAAIAEAVLEMG</sequence>
<dbReference type="AlphaFoldDB" id="A0A3D8STY6"/>
<reference evidence="2 3" key="1">
    <citation type="journal article" date="2018" name="IMA Fungus">
        <title>IMA Genome-F 9: Draft genome sequence of Annulohypoxylon stygium, Aspergillus mulundensis, Berkeleyomyces basicola (syn. Thielaviopsis basicola), Ceratocystis smalleyi, two Cercospora beticola strains, Coleophoma cylindrospora, Fusarium fracticaudum, Phialophora cf. hyalina, and Morchella septimelata.</title>
        <authorList>
            <person name="Wingfield B.D."/>
            <person name="Bills G.F."/>
            <person name="Dong Y."/>
            <person name="Huang W."/>
            <person name="Nel W.J."/>
            <person name="Swalarsk-Parry B.S."/>
            <person name="Vaghefi N."/>
            <person name="Wilken P.M."/>
            <person name="An Z."/>
            <person name="de Beer Z.W."/>
            <person name="De Vos L."/>
            <person name="Chen L."/>
            <person name="Duong T.A."/>
            <person name="Gao Y."/>
            <person name="Hammerbacher A."/>
            <person name="Kikkert J.R."/>
            <person name="Li Y."/>
            <person name="Li H."/>
            <person name="Li K."/>
            <person name="Li Q."/>
            <person name="Liu X."/>
            <person name="Ma X."/>
            <person name="Naidoo K."/>
            <person name="Pethybridge S.J."/>
            <person name="Sun J."/>
            <person name="Steenkamp E.T."/>
            <person name="van der Nest M.A."/>
            <person name="van Wyk S."/>
            <person name="Wingfield M.J."/>
            <person name="Xiong C."/>
            <person name="Yue Q."/>
            <person name="Zhang X."/>
        </authorList>
    </citation>
    <scope>NUCLEOTIDE SEQUENCE [LARGE SCALE GENOMIC DNA]</scope>
    <source>
        <strain evidence="2 3">BP6252</strain>
    </source>
</reference>
<keyword evidence="1" id="KW-0732">Signal</keyword>
<evidence type="ECO:0000256" key="1">
    <source>
        <dbReference type="SAM" id="SignalP"/>
    </source>
</evidence>
<protein>
    <submittedName>
        <fullName evidence="2">Uncharacterized protein</fullName>
    </submittedName>
</protein>
<feature type="chain" id="PRO_5017678858" evidence="1">
    <location>
        <begin position="20"/>
        <end position="265"/>
    </location>
</feature>
<dbReference type="EMBL" id="PDLM01000001">
    <property type="protein sequence ID" value="RDW89767.1"/>
    <property type="molecule type" value="Genomic_DNA"/>
</dbReference>
<accession>A0A3D8STY6</accession>
<dbReference type="Proteomes" id="UP000256645">
    <property type="component" value="Unassembled WGS sequence"/>
</dbReference>
<dbReference type="OrthoDB" id="10551126at2759"/>
<feature type="signal peptide" evidence="1">
    <location>
        <begin position="1"/>
        <end position="19"/>
    </location>
</feature>
<comment type="caution">
    <text evidence="2">The sequence shown here is derived from an EMBL/GenBank/DDBJ whole genome shotgun (WGS) entry which is preliminary data.</text>
</comment>
<gene>
    <name evidence="2" type="ORF">BP6252_01799</name>
</gene>
<name>A0A3D8STY6_9HELO</name>
<organism evidence="2 3">
    <name type="scientific">Coleophoma cylindrospora</name>
    <dbReference type="NCBI Taxonomy" id="1849047"/>
    <lineage>
        <taxon>Eukaryota</taxon>
        <taxon>Fungi</taxon>
        <taxon>Dikarya</taxon>
        <taxon>Ascomycota</taxon>
        <taxon>Pezizomycotina</taxon>
        <taxon>Leotiomycetes</taxon>
        <taxon>Helotiales</taxon>
        <taxon>Dermateaceae</taxon>
        <taxon>Coleophoma</taxon>
    </lineage>
</organism>
<evidence type="ECO:0000313" key="3">
    <source>
        <dbReference type="Proteomes" id="UP000256645"/>
    </source>
</evidence>
<proteinExistence type="predicted"/>
<keyword evidence="3" id="KW-1185">Reference proteome</keyword>